<evidence type="ECO:0000313" key="1">
    <source>
        <dbReference type="EMBL" id="ETV67251.1"/>
    </source>
</evidence>
<gene>
    <name evidence="1" type="ORF">H257_16494</name>
</gene>
<proteinExistence type="predicted"/>
<dbReference type="VEuPathDB" id="FungiDB:H257_16494"/>
<organism evidence="1">
    <name type="scientific">Aphanomyces astaci</name>
    <name type="common">Crayfish plague agent</name>
    <dbReference type="NCBI Taxonomy" id="112090"/>
    <lineage>
        <taxon>Eukaryota</taxon>
        <taxon>Sar</taxon>
        <taxon>Stramenopiles</taxon>
        <taxon>Oomycota</taxon>
        <taxon>Saprolegniomycetes</taxon>
        <taxon>Saprolegniales</taxon>
        <taxon>Verrucalvaceae</taxon>
        <taxon>Aphanomyces</taxon>
    </lineage>
</organism>
<sequence>MRTRVALLLFDVAERQPLLLTRLRVILRGRAAAAERLTIPDASFTLSCYNDADCLDKFRSNKTDIGRLVVGLALPDVDCRERTARTKIEAVCVLLRRCAVPDRLACMHHNKVGVQVWRTSAHFDDATIAEWCGAGTGEQPVTLRRETGLEDGVFVGTVIAATSSFV</sequence>
<dbReference type="GeneID" id="20818490"/>
<dbReference type="AlphaFoldDB" id="W4FK66"/>
<dbReference type="OrthoDB" id="5406696at2759"/>
<reference evidence="1" key="1">
    <citation type="submission" date="2013-12" db="EMBL/GenBank/DDBJ databases">
        <title>The Genome Sequence of Aphanomyces astaci APO3.</title>
        <authorList>
            <consortium name="The Broad Institute Genomics Platform"/>
            <person name="Russ C."/>
            <person name="Tyler B."/>
            <person name="van West P."/>
            <person name="Dieguez-Uribeondo J."/>
            <person name="Young S.K."/>
            <person name="Zeng Q."/>
            <person name="Gargeya S."/>
            <person name="Fitzgerald M."/>
            <person name="Abouelleil A."/>
            <person name="Alvarado L."/>
            <person name="Chapman S.B."/>
            <person name="Gainer-Dewar J."/>
            <person name="Goldberg J."/>
            <person name="Griggs A."/>
            <person name="Gujja S."/>
            <person name="Hansen M."/>
            <person name="Howarth C."/>
            <person name="Imamovic A."/>
            <person name="Ireland A."/>
            <person name="Larimer J."/>
            <person name="McCowan C."/>
            <person name="Murphy C."/>
            <person name="Pearson M."/>
            <person name="Poon T.W."/>
            <person name="Priest M."/>
            <person name="Roberts A."/>
            <person name="Saif S."/>
            <person name="Shea T."/>
            <person name="Sykes S."/>
            <person name="Wortman J."/>
            <person name="Nusbaum C."/>
            <person name="Birren B."/>
        </authorList>
    </citation>
    <scope>NUCLEOTIDE SEQUENCE [LARGE SCALE GENOMIC DNA]</scope>
    <source>
        <strain evidence="1">APO3</strain>
    </source>
</reference>
<dbReference type="EMBL" id="KI913200">
    <property type="protein sequence ID" value="ETV67251.1"/>
    <property type="molecule type" value="Genomic_DNA"/>
</dbReference>
<dbReference type="RefSeq" id="XP_009843239.1">
    <property type="nucleotide sequence ID" value="XM_009844937.1"/>
</dbReference>
<dbReference type="PANTHER" id="PTHR34615:SF1">
    <property type="entry name" value="PX DOMAIN-CONTAINING PROTEIN"/>
    <property type="match status" value="1"/>
</dbReference>
<accession>W4FK66</accession>
<dbReference type="PANTHER" id="PTHR34615">
    <property type="entry name" value="PX DOMAIN-CONTAINING PROTEIN"/>
    <property type="match status" value="1"/>
</dbReference>
<protein>
    <submittedName>
        <fullName evidence="1">Uncharacterized protein</fullName>
    </submittedName>
</protein>
<name>W4FK66_APHAT</name>